<proteinExistence type="predicted"/>
<dbReference type="PANTHER" id="PTHR32444">
    <property type="entry name" value="BULB-TYPE LECTIN DOMAIN-CONTAINING PROTEIN"/>
    <property type="match status" value="1"/>
</dbReference>
<evidence type="ECO:0000256" key="1">
    <source>
        <dbReference type="ARBA" id="ARBA00022729"/>
    </source>
</evidence>
<dbReference type="Proteomes" id="UP001054252">
    <property type="component" value="Unassembled WGS sequence"/>
</dbReference>
<accession>A0AAV5MI65</accession>
<dbReference type="InterPro" id="IPR001480">
    <property type="entry name" value="Bulb-type_lectin_dom"/>
</dbReference>
<name>A0AAV5MI65_9ROSI</name>
<sequence length="119" mass="12939">MASLKIGSDGNLKLVDGNEVTLWSTNVSVRSNSSVDVLLDNGNLVLRDGSSEQELWQSFEHPGNSLLPGAGPGYDLETGEKRVLSSWKSNSDPSPGDFVAELVIRSPPQPFIWLWITIT</sequence>
<dbReference type="AlphaFoldDB" id="A0AAV5MI65"/>
<feature type="domain" description="Bulb-type lectin" evidence="4">
    <location>
        <begin position="1"/>
        <end position="59"/>
    </location>
</feature>
<gene>
    <name evidence="5" type="ORF">SLEP1_g55099</name>
</gene>
<comment type="caution">
    <text evidence="5">The sequence shown here is derived from an EMBL/GenBank/DDBJ whole genome shotgun (WGS) entry which is preliminary data.</text>
</comment>
<evidence type="ECO:0000313" key="5">
    <source>
        <dbReference type="EMBL" id="GKV48277.1"/>
    </source>
</evidence>
<dbReference type="Gene3D" id="2.90.10.10">
    <property type="entry name" value="Bulb-type lectin domain"/>
    <property type="match status" value="1"/>
</dbReference>
<dbReference type="PROSITE" id="PS50927">
    <property type="entry name" value="BULB_LECTIN"/>
    <property type="match status" value="1"/>
</dbReference>
<organism evidence="5 6">
    <name type="scientific">Rubroshorea leprosula</name>
    <dbReference type="NCBI Taxonomy" id="152421"/>
    <lineage>
        <taxon>Eukaryota</taxon>
        <taxon>Viridiplantae</taxon>
        <taxon>Streptophyta</taxon>
        <taxon>Embryophyta</taxon>
        <taxon>Tracheophyta</taxon>
        <taxon>Spermatophyta</taxon>
        <taxon>Magnoliopsida</taxon>
        <taxon>eudicotyledons</taxon>
        <taxon>Gunneridae</taxon>
        <taxon>Pentapetalae</taxon>
        <taxon>rosids</taxon>
        <taxon>malvids</taxon>
        <taxon>Malvales</taxon>
        <taxon>Dipterocarpaceae</taxon>
        <taxon>Rubroshorea</taxon>
    </lineage>
</organism>
<keyword evidence="6" id="KW-1185">Reference proteome</keyword>
<dbReference type="PANTHER" id="PTHR32444:SF250">
    <property type="entry name" value="NON-SPECIFIC SERINE_THREONINE PROTEIN KINASE"/>
    <property type="match status" value="1"/>
</dbReference>
<reference evidence="5 6" key="1">
    <citation type="journal article" date="2021" name="Commun. Biol.">
        <title>The genome of Shorea leprosula (Dipterocarpaceae) highlights the ecological relevance of drought in aseasonal tropical rainforests.</title>
        <authorList>
            <person name="Ng K.K.S."/>
            <person name="Kobayashi M.J."/>
            <person name="Fawcett J.A."/>
            <person name="Hatakeyama M."/>
            <person name="Paape T."/>
            <person name="Ng C.H."/>
            <person name="Ang C.C."/>
            <person name="Tnah L.H."/>
            <person name="Lee C.T."/>
            <person name="Nishiyama T."/>
            <person name="Sese J."/>
            <person name="O'Brien M.J."/>
            <person name="Copetti D."/>
            <person name="Mohd Noor M.I."/>
            <person name="Ong R.C."/>
            <person name="Putra M."/>
            <person name="Sireger I.Z."/>
            <person name="Indrioko S."/>
            <person name="Kosugi Y."/>
            <person name="Izuno A."/>
            <person name="Isagi Y."/>
            <person name="Lee S.L."/>
            <person name="Shimizu K.K."/>
        </authorList>
    </citation>
    <scope>NUCLEOTIDE SEQUENCE [LARGE SCALE GENOMIC DNA]</scope>
    <source>
        <strain evidence="5">214</strain>
    </source>
</reference>
<protein>
    <recommendedName>
        <fullName evidence="4">Bulb-type lectin domain-containing protein</fullName>
    </recommendedName>
</protein>
<dbReference type="Pfam" id="PF01453">
    <property type="entry name" value="B_lectin"/>
    <property type="match status" value="1"/>
</dbReference>
<evidence type="ECO:0000256" key="3">
    <source>
        <dbReference type="ARBA" id="ARBA00023180"/>
    </source>
</evidence>
<dbReference type="InterPro" id="IPR036426">
    <property type="entry name" value="Bulb-type_lectin_dom_sf"/>
</dbReference>
<evidence type="ECO:0000256" key="2">
    <source>
        <dbReference type="ARBA" id="ARBA00023157"/>
    </source>
</evidence>
<keyword evidence="3" id="KW-0325">Glycoprotein</keyword>
<evidence type="ECO:0000313" key="6">
    <source>
        <dbReference type="Proteomes" id="UP001054252"/>
    </source>
</evidence>
<keyword evidence="1" id="KW-0732">Signal</keyword>
<dbReference type="SUPFAM" id="SSF51110">
    <property type="entry name" value="alpha-D-mannose-specific plant lectins"/>
    <property type="match status" value="1"/>
</dbReference>
<dbReference type="EMBL" id="BPVZ01000251">
    <property type="protein sequence ID" value="GKV48277.1"/>
    <property type="molecule type" value="Genomic_DNA"/>
</dbReference>
<keyword evidence="2" id="KW-1015">Disulfide bond</keyword>
<evidence type="ECO:0000259" key="4">
    <source>
        <dbReference type="PROSITE" id="PS50927"/>
    </source>
</evidence>